<dbReference type="PANTHER" id="PTHR31517">
    <property type="match status" value="1"/>
</dbReference>
<evidence type="ECO:0000256" key="5">
    <source>
        <dbReference type="ARBA" id="ARBA00023002"/>
    </source>
</evidence>
<feature type="binding site" evidence="9">
    <location>
        <position position="149"/>
    </location>
    <ligand>
        <name>Ca(2+)</name>
        <dbReference type="ChEBI" id="CHEBI:29108"/>
        <label>2</label>
    </ligand>
</feature>
<evidence type="ECO:0000313" key="14">
    <source>
        <dbReference type="Proteomes" id="UP001605036"/>
    </source>
</evidence>
<dbReference type="FunFam" id="1.10.420.10:FF:000001">
    <property type="entry name" value="Peroxidase"/>
    <property type="match status" value="1"/>
</dbReference>
<evidence type="ECO:0000256" key="2">
    <source>
        <dbReference type="ARBA" id="ARBA00022559"/>
    </source>
</evidence>
<comment type="similarity">
    <text evidence="11">Belongs to the peroxidase family.</text>
</comment>
<keyword evidence="9" id="KW-0106">Calcium</keyword>
<feature type="binding site" evidence="9">
    <location>
        <position position="156"/>
    </location>
    <ligand>
        <name>Ca(2+)</name>
        <dbReference type="ChEBI" id="CHEBI:29108"/>
        <label>2</label>
    </ligand>
</feature>
<dbReference type="PANTHER" id="PTHR31517:SF51">
    <property type="entry name" value="PEROXIDASE 55"/>
    <property type="match status" value="1"/>
</dbReference>
<evidence type="ECO:0000313" key="13">
    <source>
        <dbReference type="EMBL" id="KAL2652631.1"/>
    </source>
</evidence>
<dbReference type="GO" id="GO:0140825">
    <property type="term" value="F:lactoperoxidase activity"/>
    <property type="evidence" value="ECO:0007669"/>
    <property type="project" value="UniProtKB-EC"/>
</dbReference>
<dbReference type="AlphaFoldDB" id="A0ABD1ZP15"/>
<reference evidence="13 14" key="1">
    <citation type="submission" date="2024-09" db="EMBL/GenBank/DDBJ databases">
        <title>Chromosome-scale assembly of Riccia fluitans.</title>
        <authorList>
            <person name="Paukszto L."/>
            <person name="Sawicki J."/>
            <person name="Karawczyk K."/>
            <person name="Piernik-Szablinska J."/>
            <person name="Szczecinska M."/>
            <person name="Mazdziarz M."/>
        </authorList>
    </citation>
    <scope>NUCLEOTIDE SEQUENCE [LARGE SCALE GENOMIC DNA]</scope>
    <source>
        <strain evidence="13">Rf_01</strain>
        <tissue evidence="13">Aerial parts of the thallus</tissue>
    </source>
</reference>
<keyword evidence="3" id="KW-0349">Heme</keyword>
<dbReference type="PROSITE" id="PS50873">
    <property type="entry name" value="PEROXIDASE_4"/>
    <property type="match status" value="1"/>
</dbReference>
<keyword evidence="5" id="KW-0560">Oxidoreductase</keyword>
<feature type="disulfide bond" evidence="10">
    <location>
        <begin position="102"/>
        <end position="135"/>
    </location>
</feature>
<dbReference type="InterPro" id="IPR002016">
    <property type="entry name" value="Haem_peroxidase"/>
</dbReference>
<dbReference type="InterPro" id="IPR010255">
    <property type="entry name" value="Haem_peroxidase_sf"/>
</dbReference>
<evidence type="ECO:0000259" key="12">
    <source>
        <dbReference type="PROSITE" id="PS50873"/>
    </source>
</evidence>
<keyword evidence="6 9" id="KW-0408">Iron</keyword>
<dbReference type="InterPro" id="IPR000823">
    <property type="entry name" value="Peroxidase_pln"/>
</dbReference>
<gene>
    <name evidence="13" type="ORF">R1flu_020759</name>
</gene>
<sequence>MGLRSSTPLKTKWKRLSLKLCLMPTIVQYIALDSVVALNGSSWKVQCGRKDGLVSIADNSEACLPSHNLGLDDLVANFEAKGLTREQMVVLSRAHQSGVGHCPNLIRRLYTWSQENPTSDPLLAADYAAELKASCPQFTFNESIFLRMDVITQFFDENYYTTLKQCKGLFHSDQVLYSGQRTRPLVEFLTANNANFQAEFGWAMRAVGIKTEGQIRNVCSKVNEVYY</sequence>
<dbReference type="Gene3D" id="1.10.420.10">
    <property type="entry name" value="Peroxidase, domain 2"/>
    <property type="match status" value="1"/>
</dbReference>
<proteinExistence type="inferred from homology"/>
<keyword evidence="2" id="KW-0575">Peroxidase</keyword>
<dbReference type="Proteomes" id="UP001605036">
    <property type="component" value="Unassembled WGS sequence"/>
</dbReference>
<comment type="cofactor">
    <cofactor evidence="9">
        <name>Ca(2+)</name>
        <dbReference type="ChEBI" id="CHEBI:29108"/>
    </cofactor>
    <text evidence="9">Binds 2 calcium ions per subunit.</text>
</comment>
<feature type="binding site" evidence="9">
    <location>
        <position position="152"/>
    </location>
    <ligand>
        <name>Ca(2+)</name>
        <dbReference type="ChEBI" id="CHEBI:29108"/>
        <label>2</label>
    </ligand>
</feature>
<name>A0ABD1ZP15_9MARC</name>
<evidence type="ECO:0000256" key="3">
    <source>
        <dbReference type="ARBA" id="ARBA00022617"/>
    </source>
</evidence>
<evidence type="ECO:0000256" key="8">
    <source>
        <dbReference type="PIRSR" id="PIRSR600823-2"/>
    </source>
</evidence>
<evidence type="ECO:0000256" key="9">
    <source>
        <dbReference type="PIRSR" id="PIRSR600823-3"/>
    </source>
</evidence>
<comment type="caution">
    <text evidence="13">The sequence shown here is derived from an EMBL/GenBank/DDBJ whole genome shotgun (WGS) entry which is preliminary data.</text>
</comment>
<keyword evidence="4 9" id="KW-0479">Metal-binding</keyword>
<feature type="binding site" description="axial binding residue" evidence="9">
    <location>
        <position position="95"/>
    </location>
    <ligand>
        <name>heme b</name>
        <dbReference type="ChEBI" id="CHEBI:60344"/>
    </ligand>
    <ligandPart>
        <name>Fe</name>
        <dbReference type="ChEBI" id="CHEBI:18248"/>
    </ligandPart>
</feature>
<evidence type="ECO:0000256" key="7">
    <source>
        <dbReference type="ARBA" id="ARBA00023157"/>
    </source>
</evidence>
<comment type="catalytic activity">
    <reaction evidence="1">
        <text>2 a phenolic donor + H2O2 = 2 a phenolic radical donor + 2 H2O</text>
        <dbReference type="Rhea" id="RHEA:56136"/>
        <dbReference type="ChEBI" id="CHEBI:15377"/>
        <dbReference type="ChEBI" id="CHEBI:16240"/>
        <dbReference type="ChEBI" id="CHEBI:139520"/>
        <dbReference type="ChEBI" id="CHEBI:139521"/>
        <dbReference type="EC" id="1.11.1.7"/>
    </reaction>
</comment>
<evidence type="ECO:0000256" key="1">
    <source>
        <dbReference type="ARBA" id="ARBA00000189"/>
    </source>
</evidence>
<keyword evidence="7 10" id="KW-1015">Disulfide bond</keyword>
<evidence type="ECO:0000256" key="6">
    <source>
        <dbReference type="ARBA" id="ARBA00023004"/>
    </source>
</evidence>
<feature type="domain" description="Plant heme peroxidase family profile" evidence="12">
    <location>
        <begin position="26"/>
        <end position="223"/>
    </location>
</feature>
<dbReference type="Pfam" id="PF00141">
    <property type="entry name" value="peroxidase"/>
    <property type="match status" value="1"/>
</dbReference>
<evidence type="ECO:0000256" key="11">
    <source>
        <dbReference type="RuleBase" id="RU004241"/>
    </source>
</evidence>
<keyword evidence="14" id="KW-1185">Reference proteome</keyword>
<dbReference type="PRINTS" id="PR00461">
    <property type="entry name" value="PLPEROXIDASE"/>
</dbReference>
<accession>A0ABD1ZP15</accession>
<dbReference type="EMBL" id="JBHFFA010000001">
    <property type="protein sequence ID" value="KAL2652631.1"/>
    <property type="molecule type" value="Genomic_DNA"/>
</dbReference>
<dbReference type="SUPFAM" id="SSF48113">
    <property type="entry name" value="Heme-dependent peroxidases"/>
    <property type="match status" value="1"/>
</dbReference>
<comment type="cofactor">
    <cofactor evidence="9">
        <name>heme b</name>
        <dbReference type="ChEBI" id="CHEBI:60344"/>
    </cofactor>
    <text evidence="9">Binds 1 heme b (iron(II)-protoporphyrin IX) group per subunit.</text>
</comment>
<organism evidence="13 14">
    <name type="scientific">Riccia fluitans</name>
    <dbReference type="NCBI Taxonomy" id="41844"/>
    <lineage>
        <taxon>Eukaryota</taxon>
        <taxon>Viridiplantae</taxon>
        <taxon>Streptophyta</taxon>
        <taxon>Embryophyta</taxon>
        <taxon>Marchantiophyta</taxon>
        <taxon>Marchantiopsida</taxon>
        <taxon>Marchantiidae</taxon>
        <taxon>Marchantiales</taxon>
        <taxon>Ricciaceae</taxon>
        <taxon>Riccia</taxon>
    </lineage>
</organism>
<evidence type="ECO:0000256" key="10">
    <source>
        <dbReference type="PIRSR" id="PIRSR600823-5"/>
    </source>
</evidence>
<dbReference type="GO" id="GO:0046872">
    <property type="term" value="F:metal ion binding"/>
    <property type="evidence" value="ECO:0007669"/>
    <property type="project" value="UniProtKB-KW"/>
</dbReference>
<dbReference type="Gene3D" id="1.10.520.10">
    <property type="match status" value="1"/>
</dbReference>
<protein>
    <recommendedName>
        <fullName evidence="12">Plant heme peroxidase family profile domain-containing protein</fullName>
    </recommendedName>
</protein>
<evidence type="ECO:0000256" key="4">
    <source>
        <dbReference type="ARBA" id="ARBA00022723"/>
    </source>
</evidence>
<feature type="binding site" evidence="8">
    <location>
        <position position="65"/>
    </location>
    <ligand>
        <name>substrate</name>
    </ligand>
</feature>